<comment type="caution">
    <text evidence="1">The sequence shown here is derived from an EMBL/GenBank/DDBJ whole genome shotgun (WGS) entry which is preliminary data.</text>
</comment>
<gene>
    <name evidence="1" type="ORF">NX773_22675</name>
</gene>
<accession>A0ABT2BR33</accession>
<proteinExistence type="predicted"/>
<keyword evidence="2" id="KW-1185">Reference proteome</keyword>
<name>A0ABT2BR33_9BURK</name>
<dbReference type="Proteomes" id="UP001205861">
    <property type="component" value="Unassembled WGS sequence"/>
</dbReference>
<dbReference type="RefSeq" id="WP_258858502.1">
    <property type="nucleotide sequence ID" value="NZ_JANUGV010000011.1"/>
</dbReference>
<dbReference type="EMBL" id="JANUGV010000011">
    <property type="protein sequence ID" value="MCS0610971.1"/>
    <property type="molecule type" value="Genomic_DNA"/>
</dbReference>
<protein>
    <submittedName>
        <fullName evidence="1">Uncharacterized protein</fullName>
    </submittedName>
</protein>
<evidence type="ECO:0000313" key="1">
    <source>
        <dbReference type="EMBL" id="MCS0610971.1"/>
    </source>
</evidence>
<sequence length="255" mass="28637">MPYQKQIINAIKTGMSNACRAMYSFTDEPALAFNAEYLFTVSTANAINEHNYVPAHSYEIRIEHSTKKFARDCLPPFKFGTKMVRGSNKLRSKVPPKIERNGRIDIAVYYDAPKSRYLGRQPLCAIELKGFDPARKLVMDDLRRNLELMRVSGNTGNSVLEFATFAALHERPAPKDLSEAMACGAEIKTKYQGWLAGLGQRNDVVETIETFTVSWDPHGTITEEAEELVIDKSTRHYFIGVIVTFSRPAAVPGKL</sequence>
<evidence type="ECO:0000313" key="2">
    <source>
        <dbReference type="Proteomes" id="UP001205861"/>
    </source>
</evidence>
<reference evidence="1 2" key="1">
    <citation type="submission" date="2022-08" db="EMBL/GenBank/DDBJ databases">
        <title>Reclassification of Massilia species as members of the genera Telluria, Duganella, Pseudoduganella, Mokoshia gen. nov. and Zemynaea gen. nov. using orthogonal and non-orthogonal genome-based approaches.</title>
        <authorList>
            <person name="Bowman J.P."/>
        </authorList>
    </citation>
    <scope>NUCLEOTIDE SEQUENCE [LARGE SCALE GENOMIC DNA]</scope>
    <source>
        <strain evidence="1 2">JCM 31607</strain>
    </source>
</reference>
<organism evidence="1 2">
    <name type="scientific">Massilia solisilvae</name>
    <dbReference type="NCBI Taxonomy" id="1811225"/>
    <lineage>
        <taxon>Bacteria</taxon>
        <taxon>Pseudomonadati</taxon>
        <taxon>Pseudomonadota</taxon>
        <taxon>Betaproteobacteria</taxon>
        <taxon>Burkholderiales</taxon>
        <taxon>Oxalobacteraceae</taxon>
        <taxon>Telluria group</taxon>
        <taxon>Massilia</taxon>
    </lineage>
</organism>